<feature type="compositionally biased region" description="Polar residues" evidence="1">
    <location>
        <begin position="212"/>
        <end position="222"/>
    </location>
</feature>
<organism evidence="2 3">
    <name type="scientific">Malus baccata</name>
    <name type="common">Siberian crab apple</name>
    <name type="synonym">Pyrus baccata</name>
    <dbReference type="NCBI Taxonomy" id="106549"/>
    <lineage>
        <taxon>Eukaryota</taxon>
        <taxon>Viridiplantae</taxon>
        <taxon>Streptophyta</taxon>
        <taxon>Embryophyta</taxon>
        <taxon>Tracheophyta</taxon>
        <taxon>Spermatophyta</taxon>
        <taxon>Magnoliopsida</taxon>
        <taxon>eudicotyledons</taxon>
        <taxon>Gunneridae</taxon>
        <taxon>Pentapetalae</taxon>
        <taxon>rosids</taxon>
        <taxon>fabids</taxon>
        <taxon>Rosales</taxon>
        <taxon>Rosaceae</taxon>
        <taxon>Amygdaloideae</taxon>
        <taxon>Maleae</taxon>
        <taxon>Malus</taxon>
    </lineage>
</organism>
<dbReference type="STRING" id="106549.A0A540NQS5"/>
<protein>
    <submittedName>
        <fullName evidence="2">Uncharacterized protein</fullName>
    </submittedName>
</protein>
<feature type="region of interest" description="Disordered" evidence="1">
    <location>
        <begin position="1"/>
        <end position="71"/>
    </location>
</feature>
<feature type="compositionally biased region" description="Basic residues" evidence="1">
    <location>
        <begin position="41"/>
        <end position="60"/>
    </location>
</feature>
<feature type="compositionally biased region" description="Acidic residues" evidence="1">
    <location>
        <begin position="130"/>
        <end position="141"/>
    </location>
</feature>
<dbReference type="Proteomes" id="UP000315295">
    <property type="component" value="Unassembled WGS sequence"/>
</dbReference>
<feature type="compositionally biased region" description="Basic and acidic residues" evidence="1">
    <location>
        <begin position="1"/>
        <end position="11"/>
    </location>
</feature>
<reference evidence="2 3" key="1">
    <citation type="journal article" date="2019" name="G3 (Bethesda)">
        <title>Sequencing of a Wild Apple (Malus baccata) Genome Unravels the Differences Between Cultivated and Wild Apple Species Regarding Disease Resistance and Cold Tolerance.</title>
        <authorList>
            <person name="Chen X."/>
        </authorList>
    </citation>
    <scope>NUCLEOTIDE SEQUENCE [LARGE SCALE GENOMIC DNA]</scope>
    <source>
        <strain evidence="3">cv. Shandingzi</strain>
        <tissue evidence="2">Leaves</tissue>
    </source>
</reference>
<feature type="region of interest" description="Disordered" evidence="1">
    <location>
        <begin position="201"/>
        <end position="225"/>
    </location>
</feature>
<sequence length="263" mass="30059">MMMGRRERRGEEDEEEEEEEEEGRKKKNICPPPTLCNPEMKKKRKKKKKKRKKEERKKKILSYDDEDSDSDCVEIKHELKDNDSDCVVIKNELEDDDADEVPKARPVNRGRRFVVEDDDSDGDWANIESTSEEDEVEELEDDGVVGKALPKCAKISADLRNELHGSSAPAVSDRYAEVEAAPVRIVNQKVLVQIGTVQQAMMDPNGTKPTRYPSTAKSGSAQQKDDRKILKRWQWSYVLTDEARSANQRLMLIGTPLQNDLNV</sequence>
<gene>
    <name evidence="2" type="ORF">C1H46_000951</name>
</gene>
<feature type="region of interest" description="Disordered" evidence="1">
    <location>
        <begin position="93"/>
        <end position="141"/>
    </location>
</feature>
<name>A0A540NQS5_MALBA</name>
<evidence type="ECO:0000313" key="2">
    <source>
        <dbReference type="EMBL" id="TQE13384.1"/>
    </source>
</evidence>
<dbReference type="EMBL" id="VIEB01000011">
    <property type="protein sequence ID" value="TQE13384.1"/>
    <property type="molecule type" value="Genomic_DNA"/>
</dbReference>
<proteinExistence type="predicted"/>
<dbReference type="AlphaFoldDB" id="A0A540NQS5"/>
<accession>A0A540NQS5</accession>
<evidence type="ECO:0000256" key="1">
    <source>
        <dbReference type="SAM" id="MobiDB-lite"/>
    </source>
</evidence>
<feature type="compositionally biased region" description="Acidic residues" evidence="1">
    <location>
        <begin position="12"/>
        <end position="21"/>
    </location>
</feature>
<comment type="caution">
    <text evidence="2">The sequence shown here is derived from an EMBL/GenBank/DDBJ whole genome shotgun (WGS) entry which is preliminary data.</text>
</comment>
<keyword evidence="3" id="KW-1185">Reference proteome</keyword>
<evidence type="ECO:0000313" key="3">
    <source>
        <dbReference type="Proteomes" id="UP000315295"/>
    </source>
</evidence>